<reference evidence="2 3" key="1">
    <citation type="submission" date="2021-06" db="EMBL/GenBank/DDBJ databases">
        <title>Actinoplanes lichenicola sp. nov., and Actinoplanes ovalisporus sp. nov., isolated from lichen in Thailand.</title>
        <authorList>
            <person name="Saeng-In P."/>
            <person name="Kanchanasin P."/>
            <person name="Yuki M."/>
            <person name="Kudo T."/>
            <person name="Ohkuma M."/>
            <person name="Phongsopitanun W."/>
            <person name="Tanasupawat S."/>
        </authorList>
    </citation>
    <scope>NUCLEOTIDE SEQUENCE [LARGE SCALE GENOMIC DNA]</scope>
    <source>
        <strain evidence="2 3">NBRC 110975</strain>
    </source>
</reference>
<proteinExistence type="predicted"/>
<dbReference type="InterPro" id="IPR000835">
    <property type="entry name" value="HTH_MarR-typ"/>
</dbReference>
<dbReference type="InterPro" id="IPR036388">
    <property type="entry name" value="WH-like_DNA-bd_sf"/>
</dbReference>
<dbReference type="InterPro" id="IPR036390">
    <property type="entry name" value="WH_DNA-bd_sf"/>
</dbReference>
<evidence type="ECO:0000259" key="1">
    <source>
        <dbReference type="PROSITE" id="PS50995"/>
    </source>
</evidence>
<dbReference type="PANTHER" id="PTHR33164">
    <property type="entry name" value="TRANSCRIPTIONAL REGULATOR, MARR FAMILY"/>
    <property type="match status" value="1"/>
</dbReference>
<dbReference type="EMBL" id="JAHKKG010000008">
    <property type="protein sequence ID" value="MBU2667297.1"/>
    <property type="molecule type" value="Genomic_DNA"/>
</dbReference>
<dbReference type="InterPro" id="IPR039422">
    <property type="entry name" value="MarR/SlyA-like"/>
</dbReference>
<dbReference type="Proteomes" id="UP001519654">
    <property type="component" value="Unassembled WGS sequence"/>
</dbReference>
<evidence type="ECO:0000313" key="2">
    <source>
        <dbReference type="EMBL" id="MBU2667297.1"/>
    </source>
</evidence>
<dbReference type="Pfam" id="PF12802">
    <property type="entry name" value="MarR_2"/>
    <property type="match status" value="1"/>
</dbReference>
<comment type="caution">
    <text evidence="2">The sequence shown here is derived from an EMBL/GenBank/DDBJ whole genome shotgun (WGS) entry which is preliminary data.</text>
</comment>
<protein>
    <submittedName>
        <fullName evidence="2">MarR family transcriptional regulator</fullName>
    </submittedName>
</protein>
<dbReference type="PROSITE" id="PS50995">
    <property type="entry name" value="HTH_MARR_2"/>
    <property type="match status" value="1"/>
</dbReference>
<dbReference type="PRINTS" id="PR00598">
    <property type="entry name" value="HTHMARR"/>
</dbReference>
<gene>
    <name evidence="2" type="ORF">KOI35_27680</name>
</gene>
<name>A0ABS5YV21_9ACTN</name>
<organism evidence="2 3">
    <name type="scientific">Paractinoplanes bogorensis</name>
    <dbReference type="NCBI Taxonomy" id="1610840"/>
    <lineage>
        <taxon>Bacteria</taxon>
        <taxon>Bacillati</taxon>
        <taxon>Actinomycetota</taxon>
        <taxon>Actinomycetes</taxon>
        <taxon>Micromonosporales</taxon>
        <taxon>Micromonosporaceae</taxon>
        <taxon>Paractinoplanes</taxon>
    </lineage>
</organism>
<feature type="domain" description="HTH marR-type" evidence="1">
    <location>
        <begin position="8"/>
        <end position="140"/>
    </location>
</feature>
<dbReference type="SMART" id="SM00347">
    <property type="entry name" value="HTH_MARR"/>
    <property type="match status" value="1"/>
</dbReference>
<dbReference type="PANTHER" id="PTHR33164:SF99">
    <property type="entry name" value="MARR FAMILY REGULATORY PROTEIN"/>
    <property type="match status" value="1"/>
</dbReference>
<sequence>MTGNNAVGVEIGRLLAIAHKRAARSFAESLEPLELDGRRFGVLMALGRLGPATQSRLITELGADKSTMMRTVDELEQAGLAERQAVAGDRRARAVALTALGRRRLAEAREIADHVAGELFAGMTADQQVALRDLLASLTGGRSAAG</sequence>
<keyword evidence="3" id="KW-1185">Reference proteome</keyword>
<dbReference type="SUPFAM" id="SSF46785">
    <property type="entry name" value="Winged helix' DNA-binding domain"/>
    <property type="match status" value="1"/>
</dbReference>
<evidence type="ECO:0000313" key="3">
    <source>
        <dbReference type="Proteomes" id="UP001519654"/>
    </source>
</evidence>
<dbReference type="Gene3D" id="1.10.10.10">
    <property type="entry name" value="Winged helix-like DNA-binding domain superfamily/Winged helix DNA-binding domain"/>
    <property type="match status" value="1"/>
</dbReference>
<accession>A0ABS5YV21</accession>
<dbReference type="RefSeq" id="WP_215791544.1">
    <property type="nucleotide sequence ID" value="NZ_JAHKKG010000008.1"/>
</dbReference>